<name>A0A1P9WX88_9BACT</name>
<dbReference type="Proteomes" id="UP000187941">
    <property type="component" value="Chromosome"/>
</dbReference>
<accession>A0A1P9WX88</accession>
<gene>
    <name evidence="1" type="ORF">AWR27_11970</name>
</gene>
<dbReference type="STRING" id="1178516.AWR27_11970"/>
<proteinExistence type="predicted"/>
<sequence length="90" mass="10243">MQSITYHLDASELDNRLIDSIKSLFKHGRVTVTVELDEKEISSDAILKKIQKNQSASVKYVFEGNEFDKVANQLLNDEAVDLQPYSRINS</sequence>
<dbReference type="AlphaFoldDB" id="A0A1P9WX88"/>
<dbReference type="OrthoDB" id="9931736at2"/>
<organism evidence="1 2">
    <name type="scientific">Spirosoma montaniterrae</name>
    <dbReference type="NCBI Taxonomy" id="1178516"/>
    <lineage>
        <taxon>Bacteria</taxon>
        <taxon>Pseudomonadati</taxon>
        <taxon>Bacteroidota</taxon>
        <taxon>Cytophagia</taxon>
        <taxon>Cytophagales</taxon>
        <taxon>Cytophagaceae</taxon>
        <taxon>Spirosoma</taxon>
    </lineage>
</organism>
<protein>
    <submittedName>
        <fullName evidence="1">Uncharacterized protein</fullName>
    </submittedName>
</protein>
<keyword evidence="2" id="KW-1185">Reference proteome</keyword>
<dbReference type="RefSeq" id="WP_077131409.1">
    <property type="nucleotide sequence ID" value="NZ_CP014263.1"/>
</dbReference>
<evidence type="ECO:0000313" key="2">
    <source>
        <dbReference type="Proteomes" id="UP000187941"/>
    </source>
</evidence>
<dbReference type="KEGG" id="smon:AWR27_11970"/>
<dbReference type="EMBL" id="CP014263">
    <property type="protein sequence ID" value="AQG79979.1"/>
    <property type="molecule type" value="Genomic_DNA"/>
</dbReference>
<reference evidence="1 2" key="1">
    <citation type="submission" date="2016-01" db="EMBL/GenBank/DDBJ databases">
        <authorList>
            <person name="Oliw E.H."/>
        </authorList>
    </citation>
    <scope>NUCLEOTIDE SEQUENCE [LARGE SCALE GENOMIC DNA]</scope>
    <source>
        <strain evidence="1 2">DY10</strain>
    </source>
</reference>
<evidence type="ECO:0000313" key="1">
    <source>
        <dbReference type="EMBL" id="AQG79979.1"/>
    </source>
</evidence>